<accession>A0A0S3SNY4</accession>
<organism evidence="1 2">
    <name type="scientific">Vigna angularis var. angularis</name>
    <dbReference type="NCBI Taxonomy" id="157739"/>
    <lineage>
        <taxon>Eukaryota</taxon>
        <taxon>Viridiplantae</taxon>
        <taxon>Streptophyta</taxon>
        <taxon>Embryophyta</taxon>
        <taxon>Tracheophyta</taxon>
        <taxon>Spermatophyta</taxon>
        <taxon>Magnoliopsida</taxon>
        <taxon>eudicotyledons</taxon>
        <taxon>Gunneridae</taxon>
        <taxon>Pentapetalae</taxon>
        <taxon>rosids</taxon>
        <taxon>fabids</taxon>
        <taxon>Fabales</taxon>
        <taxon>Fabaceae</taxon>
        <taxon>Papilionoideae</taxon>
        <taxon>50 kb inversion clade</taxon>
        <taxon>NPAAA clade</taxon>
        <taxon>indigoferoid/millettioid clade</taxon>
        <taxon>Phaseoleae</taxon>
        <taxon>Vigna</taxon>
    </lineage>
</organism>
<keyword evidence="2" id="KW-1185">Reference proteome</keyword>
<gene>
    <name evidence="1" type="primary">Vigan.08G110800</name>
    <name evidence="1" type="ORF">VIGAN_08110800</name>
</gene>
<sequence>MLKKLATIPGDSHAIVCIQAGSDSRYVCFNIVQFLAQYCAYVKLLASWYFFLQPIQLVNIGSVTDYFTITSLMSSSSLK</sequence>
<dbReference type="EMBL" id="AP015041">
    <property type="protein sequence ID" value="BAT94498.1"/>
    <property type="molecule type" value="Genomic_DNA"/>
</dbReference>
<proteinExistence type="predicted"/>
<reference evidence="1 2" key="1">
    <citation type="journal article" date="2015" name="Sci. Rep.">
        <title>The power of single molecule real-time sequencing technology in the de novo assembly of a eukaryotic genome.</title>
        <authorList>
            <person name="Sakai H."/>
            <person name="Naito K."/>
            <person name="Ogiso-Tanaka E."/>
            <person name="Takahashi Y."/>
            <person name="Iseki K."/>
            <person name="Muto C."/>
            <person name="Satou K."/>
            <person name="Teruya K."/>
            <person name="Shiroma A."/>
            <person name="Shimoji M."/>
            <person name="Hirano T."/>
            <person name="Itoh T."/>
            <person name="Kaga A."/>
            <person name="Tomooka N."/>
        </authorList>
    </citation>
    <scope>NUCLEOTIDE SEQUENCE [LARGE SCALE GENOMIC DNA]</scope>
    <source>
        <strain evidence="2">cv. Shumari</strain>
    </source>
</reference>
<dbReference type="Proteomes" id="UP000291084">
    <property type="component" value="Chromosome 8"/>
</dbReference>
<name>A0A0S3SNY4_PHAAN</name>
<evidence type="ECO:0000313" key="2">
    <source>
        <dbReference type="Proteomes" id="UP000291084"/>
    </source>
</evidence>
<evidence type="ECO:0000313" key="1">
    <source>
        <dbReference type="EMBL" id="BAT94498.1"/>
    </source>
</evidence>
<dbReference type="AlphaFoldDB" id="A0A0S3SNY4"/>
<protein>
    <submittedName>
        <fullName evidence="1">Uncharacterized protein</fullName>
    </submittedName>
</protein>